<dbReference type="RefSeq" id="WP_130360615.1">
    <property type="nucleotide sequence ID" value="NZ_SGXC01000003.1"/>
</dbReference>
<gene>
    <name evidence="3" type="ORF">EV675_4746</name>
</gene>
<accession>A0A4Q7N7R7</accession>
<evidence type="ECO:0000313" key="3">
    <source>
        <dbReference type="EMBL" id="RZS78105.1"/>
    </source>
</evidence>
<dbReference type="Proteomes" id="UP000292445">
    <property type="component" value="Unassembled WGS sequence"/>
</dbReference>
<comment type="caution">
    <text evidence="3">The sequence shown here is derived from an EMBL/GenBank/DDBJ whole genome shotgun (WGS) entry which is preliminary data.</text>
</comment>
<dbReference type="EMBL" id="SGXC01000003">
    <property type="protein sequence ID" value="RZS78105.1"/>
    <property type="molecule type" value="Genomic_DNA"/>
</dbReference>
<feature type="compositionally biased region" description="Pro residues" evidence="1">
    <location>
        <begin position="142"/>
        <end position="155"/>
    </location>
</feature>
<keyword evidence="4" id="KW-1185">Reference proteome</keyword>
<name>A0A4Q7N7R7_9BURK</name>
<keyword evidence="2" id="KW-0732">Signal</keyword>
<evidence type="ECO:0000256" key="1">
    <source>
        <dbReference type="SAM" id="MobiDB-lite"/>
    </source>
</evidence>
<dbReference type="AlphaFoldDB" id="A0A4Q7N7R7"/>
<evidence type="ECO:0000256" key="2">
    <source>
        <dbReference type="SAM" id="SignalP"/>
    </source>
</evidence>
<evidence type="ECO:0008006" key="5">
    <source>
        <dbReference type="Google" id="ProtNLM"/>
    </source>
</evidence>
<proteinExistence type="predicted"/>
<protein>
    <recommendedName>
        <fullName evidence="5">Lysozyme inhibitor LprI N-terminal domain-containing protein</fullName>
    </recommendedName>
</protein>
<evidence type="ECO:0000313" key="4">
    <source>
        <dbReference type="Proteomes" id="UP000292445"/>
    </source>
</evidence>
<reference evidence="3 4" key="1">
    <citation type="submission" date="2019-02" db="EMBL/GenBank/DDBJ databases">
        <title>Genomic Encyclopedia of Type Strains, Phase IV (KMG-IV): sequencing the most valuable type-strain genomes for metagenomic binning, comparative biology and taxonomic classification.</title>
        <authorList>
            <person name="Goeker M."/>
        </authorList>
    </citation>
    <scope>NUCLEOTIDE SEQUENCE [LARGE SCALE GENOMIC DNA]</scope>
    <source>
        <strain evidence="3 4">K24</strain>
    </source>
</reference>
<feature type="signal peptide" evidence="2">
    <location>
        <begin position="1"/>
        <end position="22"/>
    </location>
</feature>
<dbReference type="OrthoDB" id="326336at2"/>
<feature type="region of interest" description="Disordered" evidence="1">
    <location>
        <begin position="134"/>
        <end position="160"/>
    </location>
</feature>
<sequence>MNAFARILPLACGLAVAGTSLAAEPDPLSMLESANTQAAQVHAALDFCKRDAAPVVRALDGLIGGAGLSAPQRDKLRRAYEQAMRDESARIAGIAGQKGFARGACPAATLDTLDRQTPVIVKSLDDLRRGWRQTAAQVQTPAPAPAPAQPRPPSSAPATDIAPGKYTCYTFDAGQLNYAYTDVVVQKSGQYAVGAKAGSYQLKDGRVSFTGPLSNATGRYAVKQTGVPQLDLVFNGDNRASMTCPRGR</sequence>
<feature type="chain" id="PRO_5020967402" description="Lysozyme inhibitor LprI N-terminal domain-containing protein" evidence="2">
    <location>
        <begin position="23"/>
        <end position="248"/>
    </location>
</feature>
<organism evidence="3 4">
    <name type="scientific">Pigmentiphaga kullae</name>
    <dbReference type="NCBI Taxonomy" id="151784"/>
    <lineage>
        <taxon>Bacteria</taxon>
        <taxon>Pseudomonadati</taxon>
        <taxon>Pseudomonadota</taxon>
        <taxon>Betaproteobacteria</taxon>
        <taxon>Burkholderiales</taxon>
        <taxon>Alcaligenaceae</taxon>
        <taxon>Pigmentiphaga</taxon>
    </lineage>
</organism>